<reference evidence="2 3" key="1">
    <citation type="journal article" date="2018" name="J. Microbiol.">
        <title>Leifsonia flava sp. nov., a novel actinobacterium isolated from the rhizosphere of Aquilegia viridiflora.</title>
        <authorList>
            <person name="Cai Y."/>
            <person name="Tao W.Z."/>
            <person name="Ma Y.J."/>
            <person name="Cheng J."/>
            <person name="Zhang M.Y."/>
            <person name="Zhang Y.X."/>
        </authorList>
    </citation>
    <scope>NUCLEOTIDE SEQUENCE [LARGE SCALE GENOMIC DNA]</scope>
    <source>
        <strain evidence="2 3">SYP-B2174</strain>
    </source>
</reference>
<proteinExistence type="predicted"/>
<dbReference type="GO" id="GO:0006629">
    <property type="term" value="P:lipid metabolic process"/>
    <property type="evidence" value="ECO:0007669"/>
    <property type="project" value="InterPro"/>
</dbReference>
<dbReference type="PANTHER" id="PTHR43805:SF1">
    <property type="entry name" value="GP-PDE DOMAIN-CONTAINING PROTEIN"/>
    <property type="match status" value="1"/>
</dbReference>
<gene>
    <name evidence="2" type="ORF">E4M00_06480</name>
</gene>
<name>A0A4Y9R4W3_9MICO</name>
<dbReference type="InterPro" id="IPR017946">
    <property type="entry name" value="PLC-like_Pdiesterase_TIM-brl"/>
</dbReference>
<dbReference type="Proteomes" id="UP000298127">
    <property type="component" value="Unassembled WGS sequence"/>
</dbReference>
<dbReference type="PROSITE" id="PS51704">
    <property type="entry name" value="GP_PDE"/>
    <property type="match status" value="1"/>
</dbReference>
<sequence>MQPPGSYLDTAWPRVFAHRGLAVSAPENTLLAFQRAFEVGATHLETDVHTSRDGVAIISHDPDLARLVGRRQRIGDLSAEELLEIDLGHGQSFCTLEDALTTFPTARFNIDVKDAGSIASVASTVRATEALERVLITSFSERRRAAAVALLPGVVSSASASIVVRAVLGARTGLRSNAVKSLSGLVALQIPERSAGIQLVTPRVIDAVHAAGLEVHVWTVNDPMAMRRLFELGIDGIVTDRADVAAHVLRRDGESPA</sequence>
<dbReference type="CDD" id="cd08561">
    <property type="entry name" value="GDPD_cytoplasmic_ScUgpQ2_like"/>
    <property type="match status" value="1"/>
</dbReference>
<dbReference type="SUPFAM" id="SSF51695">
    <property type="entry name" value="PLC-like phosphodiesterases"/>
    <property type="match status" value="1"/>
</dbReference>
<protein>
    <submittedName>
        <fullName evidence="2">Glycerophosphodiester phosphodiesterase</fullName>
    </submittedName>
</protein>
<evidence type="ECO:0000313" key="3">
    <source>
        <dbReference type="Proteomes" id="UP000298127"/>
    </source>
</evidence>
<organism evidence="2 3">
    <name type="scientific">Orlajensenia leifsoniae</name>
    <dbReference type="NCBI Taxonomy" id="2561933"/>
    <lineage>
        <taxon>Bacteria</taxon>
        <taxon>Bacillati</taxon>
        <taxon>Actinomycetota</taxon>
        <taxon>Actinomycetes</taxon>
        <taxon>Micrococcales</taxon>
        <taxon>Microbacteriaceae</taxon>
        <taxon>Orlajensenia</taxon>
    </lineage>
</organism>
<accession>A0A4Y9R4W3</accession>
<dbReference type="AlphaFoldDB" id="A0A4Y9R4W3"/>
<dbReference type="Gene3D" id="3.20.20.190">
    <property type="entry name" value="Phosphatidylinositol (PI) phosphodiesterase"/>
    <property type="match status" value="1"/>
</dbReference>
<evidence type="ECO:0000313" key="2">
    <source>
        <dbReference type="EMBL" id="TFV99138.1"/>
    </source>
</evidence>
<dbReference type="Pfam" id="PF03009">
    <property type="entry name" value="GDPD"/>
    <property type="match status" value="1"/>
</dbReference>
<dbReference type="PANTHER" id="PTHR43805">
    <property type="entry name" value="GLYCEROPHOSPHORYL DIESTER PHOSPHODIESTERASE"/>
    <property type="match status" value="1"/>
</dbReference>
<feature type="domain" description="GP-PDE" evidence="1">
    <location>
        <begin position="13"/>
        <end position="249"/>
    </location>
</feature>
<dbReference type="GO" id="GO:0008081">
    <property type="term" value="F:phosphoric diester hydrolase activity"/>
    <property type="evidence" value="ECO:0007669"/>
    <property type="project" value="InterPro"/>
</dbReference>
<keyword evidence="3" id="KW-1185">Reference proteome</keyword>
<dbReference type="InterPro" id="IPR030395">
    <property type="entry name" value="GP_PDE_dom"/>
</dbReference>
<evidence type="ECO:0000259" key="1">
    <source>
        <dbReference type="PROSITE" id="PS51704"/>
    </source>
</evidence>
<dbReference type="EMBL" id="SPQZ01000002">
    <property type="protein sequence ID" value="TFV99138.1"/>
    <property type="molecule type" value="Genomic_DNA"/>
</dbReference>
<dbReference type="RefSeq" id="WP_135119614.1">
    <property type="nucleotide sequence ID" value="NZ_SPQZ01000002.1"/>
</dbReference>
<comment type="caution">
    <text evidence="2">The sequence shown here is derived from an EMBL/GenBank/DDBJ whole genome shotgun (WGS) entry which is preliminary data.</text>
</comment>